<dbReference type="GO" id="GO:0031267">
    <property type="term" value="F:small GTPase binding"/>
    <property type="evidence" value="ECO:0007669"/>
    <property type="project" value="TreeGrafter"/>
</dbReference>
<dbReference type="InterPro" id="IPR000195">
    <property type="entry name" value="Rab-GAP-TBC_dom"/>
</dbReference>
<feature type="compositionally biased region" description="Low complexity" evidence="1">
    <location>
        <begin position="100"/>
        <end position="109"/>
    </location>
</feature>
<dbReference type="GO" id="GO:0005096">
    <property type="term" value="F:GTPase activator activity"/>
    <property type="evidence" value="ECO:0007669"/>
    <property type="project" value="TreeGrafter"/>
</dbReference>
<dbReference type="PANTHER" id="PTHR47219:SF9">
    <property type="entry name" value="GTPASE ACTIVATING PROTEIN AND CENTROSOME-ASSOCIATED, ISOFORM B"/>
    <property type="match status" value="1"/>
</dbReference>
<evidence type="ECO:0000313" key="3">
    <source>
        <dbReference type="EMBL" id="KAA6414546.1"/>
    </source>
</evidence>
<feature type="region of interest" description="Disordered" evidence="1">
    <location>
        <begin position="192"/>
        <end position="214"/>
    </location>
</feature>
<dbReference type="InterPro" id="IPR035969">
    <property type="entry name" value="Rab-GAP_TBC_sf"/>
</dbReference>
<comment type="caution">
    <text evidence="3">The sequence shown here is derived from an EMBL/GenBank/DDBJ whole genome shotgun (WGS) entry which is preliminary data.</text>
</comment>
<dbReference type="Pfam" id="PF00566">
    <property type="entry name" value="RabGAP-TBC"/>
    <property type="match status" value="1"/>
</dbReference>
<feature type="compositionally biased region" description="Polar residues" evidence="1">
    <location>
        <begin position="81"/>
        <end position="99"/>
    </location>
</feature>
<dbReference type="SMART" id="SM00164">
    <property type="entry name" value="TBC"/>
    <property type="match status" value="1"/>
</dbReference>
<evidence type="ECO:0000256" key="1">
    <source>
        <dbReference type="SAM" id="MobiDB-lite"/>
    </source>
</evidence>
<dbReference type="EMBL" id="VXIT01000002">
    <property type="protein sequence ID" value="KAA6414546.1"/>
    <property type="molecule type" value="Genomic_DNA"/>
</dbReference>
<proteinExistence type="predicted"/>
<evidence type="ECO:0000313" key="4">
    <source>
        <dbReference type="Proteomes" id="UP000324767"/>
    </source>
</evidence>
<dbReference type="Proteomes" id="UP000324767">
    <property type="component" value="Unassembled WGS sequence"/>
</dbReference>
<accession>A0A5M8Q0P0</accession>
<feature type="region of interest" description="Disordered" evidence="1">
    <location>
        <begin position="243"/>
        <end position="314"/>
    </location>
</feature>
<name>A0A5M8Q0P0_9LECA</name>
<dbReference type="Gene3D" id="1.10.472.80">
    <property type="entry name" value="Ypt/Rab-GAP domain of gyp1p, domain 3"/>
    <property type="match status" value="1"/>
</dbReference>
<sequence length="798" mass="87949">MKPAQLDPGPSNRDSLKANFYDNTIIARPPIPVAAAAPPSPSPRDLATGFRRPPAAPDAPVPASKARSRLYDDIRRDSGLAASSLTGKDSRTTLATDVESSGSLVQSSSALPMTTEDRCAASPYNSSEEGVPRMQASNGYERGPLASETPFLGITTAIPNGGFEDLTSPGQLEFSKRGSMLIGGKKANHAKKALNGPKINGGSRRQPNNSLLLPSHSLRIPSRVLSADDEILSQKVRSMYDCGTDEETSWSAGRFSRSGSGMDSEETAPTADSFRTPSRYEDTLLSQEMRDMTSRDFSQPTTVDSRRESTIQREETELAGGIEDWENVNGGDVDRYGFIVPRKLASRGPRPSSPGPASPEPPRLQRVSTLLLLASEAPRAQRSALKRSPSGKVSTRAATTSFPLRIPSSTSLKTPSSRGSDKGSYQGNVSGSNSRIRSAANRLPYNRTRRCLDEAGDMLTLPPGLAGIAEHEEGGKIANGLKRKEWEREEKWRRMAKMVGKNKNGGGMVFEFDTKNPKLIERTWKGIPDRWRATAWHAFLTASAKRKNGSPSDDELIESFHLLLVQSSPDDVQIDIDVPRTINSHIMFRRRYRGGQRLLFRVLHALSIYFPDTGYVQGMAALAAALLCYFDEEMTFVMLVRLWQLRGLERLYQSGFEGLMQALEDFEKTWLGDSEVAAKLTELGISPTAYGTRWYLTLFNYSIPFPAQLRVWDVFLLLGDADSDLPSSPTNALEHNFHGGLDVLHATSAALIDGTREILLDSDFENAMKVLTSWIPVRDEDLLMRVAKAEWKIHRRKK</sequence>
<protein>
    <recommendedName>
        <fullName evidence="2">Rab-GAP TBC domain-containing protein</fullName>
    </recommendedName>
</protein>
<evidence type="ECO:0000259" key="2">
    <source>
        <dbReference type="PROSITE" id="PS50086"/>
    </source>
</evidence>
<reference evidence="3 4" key="1">
    <citation type="submission" date="2019-09" db="EMBL/GenBank/DDBJ databases">
        <title>The hologenome of the rock-dwelling lichen Lasallia pustulata.</title>
        <authorList>
            <person name="Greshake Tzovaras B."/>
            <person name="Segers F."/>
            <person name="Bicker A."/>
            <person name="Dal Grande F."/>
            <person name="Otte J."/>
            <person name="Hankeln T."/>
            <person name="Schmitt I."/>
            <person name="Ebersberger I."/>
        </authorList>
    </citation>
    <scope>NUCLEOTIDE SEQUENCE [LARGE SCALE GENOMIC DNA]</scope>
    <source>
        <strain evidence="3">A1-1</strain>
    </source>
</reference>
<gene>
    <name evidence="3" type="ORF">FRX48_01295</name>
</gene>
<feature type="domain" description="Rab-GAP TBC" evidence="2">
    <location>
        <begin position="526"/>
        <end position="719"/>
    </location>
</feature>
<feature type="compositionally biased region" description="Polar residues" evidence="1">
    <location>
        <begin position="391"/>
        <end position="436"/>
    </location>
</feature>
<dbReference type="PANTHER" id="PTHR47219">
    <property type="entry name" value="RAB GTPASE-ACTIVATING PROTEIN 1-LIKE"/>
    <property type="match status" value="1"/>
</dbReference>
<feature type="region of interest" description="Disordered" evidence="1">
    <location>
        <begin position="378"/>
        <end position="441"/>
    </location>
</feature>
<dbReference type="OrthoDB" id="294251at2759"/>
<dbReference type="InterPro" id="IPR050302">
    <property type="entry name" value="Rab_GAP_TBC_domain"/>
</dbReference>
<feature type="compositionally biased region" description="Basic and acidic residues" evidence="1">
    <location>
        <begin position="278"/>
        <end position="294"/>
    </location>
</feature>
<organism evidence="3 4">
    <name type="scientific">Lasallia pustulata</name>
    <dbReference type="NCBI Taxonomy" id="136370"/>
    <lineage>
        <taxon>Eukaryota</taxon>
        <taxon>Fungi</taxon>
        <taxon>Dikarya</taxon>
        <taxon>Ascomycota</taxon>
        <taxon>Pezizomycotina</taxon>
        <taxon>Lecanoromycetes</taxon>
        <taxon>OSLEUM clade</taxon>
        <taxon>Umbilicariomycetidae</taxon>
        <taxon>Umbilicariales</taxon>
        <taxon>Umbilicariaceae</taxon>
        <taxon>Lasallia</taxon>
    </lineage>
</organism>
<feature type="compositionally biased region" description="Basic and acidic residues" evidence="1">
    <location>
        <begin position="304"/>
        <end position="314"/>
    </location>
</feature>
<dbReference type="FunFam" id="1.10.8.270:FF:000023">
    <property type="entry name" value="TBC domain-containing protein C1778.09"/>
    <property type="match status" value="1"/>
</dbReference>
<dbReference type="Gene3D" id="1.10.8.270">
    <property type="entry name" value="putative rabgap domain of human tbc1 domain family member 14 like domains"/>
    <property type="match status" value="1"/>
</dbReference>
<dbReference type="AlphaFoldDB" id="A0A5M8Q0P0"/>
<feature type="compositionally biased region" description="Basic and acidic residues" evidence="1">
    <location>
        <begin position="69"/>
        <end position="78"/>
    </location>
</feature>
<feature type="region of interest" description="Disordered" evidence="1">
    <location>
        <begin position="29"/>
        <end position="112"/>
    </location>
</feature>
<feature type="compositionally biased region" description="Pro residues" evidence="1">
    <location>
        <begin position="351"/>
        <end position="362"/>
    </location>
</feature>
<feature type="region of interest" description="Disordered" evidence="1">
    <location>
        <begin position="344"/>
        <end position="363"/>
    </location>
</feature>
<dbReference type="PROSITE" id="PS50086">
    <property type="entry name" value="TBC_RABGAP"/>
    <property type="match status" value="1"/>
</dbReference>
<dbReference type="FunFam" id="1.10.472.80:FF:000055">
    <property type="entry name" value="TBC domain-containing protein C1778.09"/>
    <property type="match status" value="1"/>
</dbReference>
<dbReference type="SUPFAM" id="SSF47923">
    <property type="entry name" value="Ypt/Rab-GAP domain of gyp1p"/>
    <property type="match status" value="2"/>
</dbReference>